<dbReference type="InterPro" id="IPR036812">
    <property type="entry name" value="NAD(P)_OxRdtase_dom_sf"/>
</dbReference>
<dbReference type="PIRSF" id="PIRSF000097">
    <property type="entry name" value="AKR"/>
    <property type="match status" value="1"/>
</dbReference>
<evidence type="ECO:0000313" key="9">
    <source>
        <dbReference type="Proteomes" id="UP000292886"/>
    </source>
</evidence>
<comment type="similarity">
    <text evidence="1">Belongs to the aldo/keto reductase family.</text>
</comment>
<evidence type="ECO:0000256" key="5">
    <source>
        <dbReference type="PIRSR" id="PIRSR000097-2"/>
    </source>
</evidence>
<keyword evidence="9" id="KW-1185">Reference proteome</keyword>
<evidence type="ECO:0000256" key="6">
    <source>
        <dbReference type="PIRSR" id="PIRSR000097-3"/>
    </source>
</evidence>
<dbReference type="GO" id="GO:0016616">
    <property type="term" value="F:oxidoreductase activity, acting on the CH-OH group of donors, NAD or NADP as acceptor"/>
    <property type="evidence" value="ECO:0007669"/>
    <property type="project" value="UniProtKB-ARBA"/>
</dbReference>
<dbReference type="PANTHER" id="PTHR43827">
    <property type="entry name" value="2,5-DIKETO-D-GLUCONIC ACID REDUCTASE"/>
    <property type="match status" value="1"/>
</dbReference>
<evidence type="ECO:0000313" key="8">
    <source>
        <dbReference type="EMBL" id="QBO36466.1"/>
    </source>
</evidence>
<feature type="domain" description="NADP-dependent oxidoreductase" evidence="7">
    <location>
        <begin position="18"/>
        <end position="266"/>
    </location>
</feature>
<keyword evidence="3" id="KW-0560">Oxidoreductase</keyword>
<dbReference type="OrthoDB" id="9804790at2"/>
<accession>A0A4P6YUR3</accession>
<sequence length="282" mass="31382">MTLTDTYTLANGIEIPVIGFGTWQSAEGDEAYHAVTAALKAGYRHIDTAAGYGNEESVGRAIKDSGIPRAEIFVTTKLGSKAHGYQAAKDALNESLTKLGLDYVDLYLVHWPEPLAIRDHWEQANADMWRSLEEEYHAGKIKALGVSNFMPHHLDVLLQTAEIKPVVNQNFLNPSDRQGELVEYNNAHKILNEAYSPLVTGALLEEVAVKEVAEKYNKNIAQVLIRWSLQHKFLPLPKSTHEERIIQNGDVFDFELTSADMEILDGMTGIAGYHKDPSATPW</sequence>
<name>A0A4P6YUR3_9LACO</name>
<dbReference type="AlphaFoldDB" id="A0A4P6YUR3"/>
<evidence type="ECO:0000256" key="4">
    <source>
        <dbReference type="PIRSR" id="PIRSR000097-1"/>
    </source>
</evidence>
<feature type="binding site" evidence="5">
    <location>
        <position position="110"/>
    </location>
    <ligand>
        <name>substrate</name>
    </ligand>
</feature>
<evidence type="ECO:0000256" key="2">
    <source>
        <dbReference type="ARBA" id="ARBA00022857"/>
    </source>
</evidence>
<dbReference type="RefSeq" id="WP_133363543.1">
    <property type="nucleotide sequence ID" value="NZ_CP037940.1"/>
</dbReference>
<dbReference type="PRINTS" id="PR00069">
    <property type="entry name" value="ALDKETRDTASE"/>
</dbReference>
<dbReference type="CDD" id="cd19071">
    <property type="entry name" value="AKR_AKR1-5-like"/>
    <property type="match status" value="1"/>
</dbReference>
<dbReference type="EMBL" id="CP037940">
    <property type="protein sequence ID" value="QBO36466.1"/>
    <property type="molecule type" value="Genomic_DNA"/>
</dbReference>
<dbReference type="SUPFAM" id="SSF51430">
    <property type="entry name" value="NAD(P)-linked oxidoreductase"/>
    <property type="match status" value="1"/>
</dbReference>
<protein>
    <submittedName>
        <fullName evidence="8">Aldo/keto reductase</fullName>
    </submittedName>
</protein>
<dbReference type="PROSITE" id="PS00798">
    <property type="entry name" value="ALDOKETO_REDUCTASE_1"/>
    <property type="match status" value="1"/>
</dbReference>
<dbReference type="Proteomes" id="UP000292886">
    <property type="component" value="Chromosome"/>
</dbReference>
<dbReference type="PROSITE" id="PS00063">
    <property type="entry name" value="ALDOKETO_REDUCTASE_3"/>
    <property type="match status" value="1"/>
</dbReference>
<dbReference type="Gene3D" id="3.20.20.100">
    <property type="entry name" value="NADP-dependent oxidoreductase domain"/>
    <property type="match status" value="1"/>
</dbReference>
<evidence type="ECO:0000256" key="1">
    <source>
        <dbReference type="ARBA" id="ARBA00007905"/>
    </source>
</evidence>
<dbReference type="FunFam" id="3.20.20.100:FF:000015">
    <property type="entry name" value="Oxidoreductase, aldo/keto reductase family"/>
    <property type="match status" value="1"/>
</dbReference>
<reference evidence="9" key="1">
    <citation type="submission" date="2019-03" db="EMBL/GenBank/DDBJ databases">
        <title>Weissella sp. 26KH-42 Genome sequencing.</title>
        <authorList>
            <person name="Heo J."/>
            <person name="Kim S.-J."/>
            <person name="Kim J.-S."/>
            <person name="Hong S.-B."/>
            <person name="Kwon S.-W."/>
        </authorList>
    </citation>
    <scope>NUCLEOTIDE SEQUENCE [LARGE SCALE GENOMIC DNA]</scope>
    <source>
        <strain evidence="9">26KH-42</strain>
    </source>
</reference>
<dbReference type="Pfam" id="PF00248">
    <property type="entry name" value="Aldo_ket_red"/>
    <property type="match status" value="1"/>
</dbReference>
<dbReference type="KEGG" id="wei:EQG49_08275"/>
<dbReference type="InterPro" id="IPR020471">
    <property type="entry name" value="AKR"/>
</dbReference>
<dbReference type="PANTHER" id="PTHR43827:SF3">
    <property type="entry name" value="NADP-DEPENDENT OXIDOREDUCTASE DOMAIN-CONTAINING PROTEIN"/>
    <property type="match status" value="1"/>
</dbReference>
<dbReference type="InterPro" id="IPR023210">
    <property type="entry name" value="NADP_OxRdtase_dom"/>
</dbReference>
<gene>
    <name evidence="8" type="ORF">EQG49_08275</name>
</gene>
<dbReference type="InterPro" id="IPR018170">
    <property type="entry name" value="Aldo/ket_reductase_CS"/>
</dbReference>
<keyword evidence="2" id="KW-0521">NADP</keyword>
<proteinExistence type="inferred from homology"/>
<feature type="active site" description="Proton donor" evidence="4">
    <location>
        <position position="52"/>
    </location>
</feature>
<dbReference type="PROSITE" id="PS00062">
    <property type="entry name" value="ALDOKETO_REDUCTASE_2"/>
    <property type="match status" value="1"/>
</dbReference>
<evidence type="ECO:0000259" key="7">
    <source>
        <dbReference type="Pfam" id="PF00248"/>
    </source>
</evidence>
<evidence type="ECO:0000256" key="3">
    <source>
        <dbReference type="ARBA" id="ARBA00023002"/>
    </source>
</evidence>
<feature type="site" description="Lowers pKa of active site Tyr" evidence="6">
    <location>
        <position position="77"/>
    </location>
</feature>
<organism evidence="8 9">
    <name type="scientific">Periweissella cryptocerci</name>
    <dbReference type="NCBI Taxonomy" id="2506420"/>
    <lineage>
        <taxon>Bacteria</taxon>
        <taxon>Bacillati</taxon>
        <taxon>Bacillota</taxon>
        <taxon>Bacilli</taxon>
        <taxon>Lactobacillales</taxon>
        <taxon>Lactobacillaceae</taxon>
        <taxon>Periweissella</taxon>
    </lineage>
</organism>